<protein>
    <submittedName>
        <fullName evidence="1">Uncharacterized protein</fullName>
    </submittedName>
</protein>
<keyword evidence="2" id="KW-1185">Reference proteome</keyword>
<reference evidence="1 2" key="1">
    <citation type="submission" date="2012-04" db="EMBL/GenBank/DDBJ databases">
        <title>The Genome Sequence of Saprolegnia declina VS20.</title>
        <authorList>
            <consortium name="The Broad Institute Genome Sequencing Platform"/>
            <person name="Russ C."/>
            <person name="Nusbaum C."/>
            <person name="Tyler B."/>
            <person name="van West P."/>
            <person name="Dieguez-Uribeondo J."/>
            <person name="de Bruijn I."/>
            <person name="Tripathy S."/>
            <person name="Jiang R."/>
            <person name="Young S.K."/>
            <person name="Zeng Q."/>
            <person name="Gargeya S."/>
            <person name="Fitzgerald M."/>
            <person name="Haas B."/>
            <person name="Abouelleil A."/>
            <person name="Alvarado L."/>
            <person name="Arachchi H.M."/>
            <person name="Berlin A."/>
            <person name="Chapman S.B."/>
            <person name="Goldberg J."/>
            <person name="Griggs A."/>
            <person name="Gujja S."/>
            <person name="Hansen M."/>
            <person name="Howarth C."/>
            <person name="Imamovic A."/>
            <person name="Larimer J."/>
            <person name="McCowen C."/>
            <person name="Montmayeur A."/>
            <person name="Murphy C."/>
            <person name="Neiman D."/>
            <person name="Pearson M."/>
            <person name="Priest M."/>
            <person name="Roberts A."/>
            <person name="Saif S."/>
            <person name="Shea T."/>
            <person name="Sisk P."/>
            <person name="Sykes S."/>
            <person name="Wortman J."/>
            <person name="Nusbaum C."/>
            <person name="Birren B."/>
        </authorList>
    </citation>
    <scope>NUCLEOTIDE SEQUENCE [LARGE SCALE GENOMIC DNA]</scope>
    <source>
        <strain evidence="1 2">VS20</strain>
    </source>
</reference>
<dbReference type="AlphaFoldDB" id="T0QKH2"/>
<dbReference type="EMBL" id="JH767141">
    <property type="protein sequence ID" value="EQC38494.1"/>
    <property type="molecule type" value="Genomic_DNA"/>
</dbReference>
<dbReference type="OrthoDB" id="70771at2759"/>
<accession>T0QKH2</accession>
<dbReference type="RefSeq" id="XP_008608086.1">
    <property type="nucleotide sequence ID" value="XM_008609864.1"/>
</dbReference>
<proteinExistence type="predicted"/>
<name>T0QKH2_SAPDV</name>
<dbReference type="VEuPathDB" id="FungiDB:SDRG_04202"/>
<evidence type="ECO:0000313" key="1">
    <source>
        <dbReference type="EMBL" id="EQC38494.1"/>
    </source>
</evidence>
<evidence type="ECO:0000313" key="2">
    <source>
        <dbReference type="Proteomes" id="UP000030762"/>
    </source>
</evidence>
<dbReference type="InParanoid" id="T0QKH2"/>
<dbReference type="Proteomes" id="UP000030762">
    <property type="component" value="Unassembled WGS sequence"/>
</dbReference>
<gene>
    <name evidence="1" type="ORF">SDRG_04202</name>
</gene>
<dbReference type="OMA" id="ARKQDIY"/>
<sequence>MRPANHVLQEATYTDVYVHGHDVPGGISAVEAAWTRLLQRHRHLYFDVMAPLSQYSPDDKRPLYYSPTQLTTAAATIEARTEHVVALQHQLLLDWHKGATFFQAAWRGFVARRITRRQRFLLKIERVDHLYFVAFHRRRLALARRERRVRKAAAHIKCLARRAHERAAIVQRSVRLYLFKCERWRAAATLVRWYRLVSRRAKLRACARRLQRFVHWKRREEQLNELAAVAVAARRQHIEAKQAAYFALQPDHVIVHRLVMARKQDIYRALHPQQALNQRLHSSGEMSVAPLRLPMASNAMLAKASVARSKLR</sequence>
<dbReference type="PROSITE" id="PS50096">
    <property type="entry name" value="IQ"/>
    <property type="match status" value="1"/>
</dbReference>
<dbReference type="eggNOG" id="ENOG502SG5R">
    <property type="taxonomic scope" value="Eukaryota"/>
</dbReference>
<organism evidence="1 2">
    <name type="scientific">Saprolegnia diclina (strain VS20)</name>
    <dbReference type="NCBI Taxonomy" id="1156394"/>
    <lineage>
        <taxon>Eukaryota</taxon>
        <taxon>Sar</taxon>
        <taxon>Stramenopiles</taxon>
        <taxon>Oomycota</taxon>
        <taxon>Saprolegniomycetes</taxon>
        <taxon>Saprolegniales</taxon>
        <taxon>Saprolegniaceae</taxon>
        <taxon>Saprolegnia</taxon>
    </lineage>
</organism>
<dbReference type="GeneID" id="19944929"/>